<feature type="binding site" evidence="5">
    <location>
        <position position="50"/>
    </location>
    <ligand>
        <name>Mg(2+)</name>
        <dbReference type="ChEBI" id="CHEBI:18420"/>
    </ligand>
</feature>
<dbReference type="RefSeq" id="WP_342959782.1">
    <property type="nucleotide sequence ID" value="NZ_JAZHFZ010000067.1"/>
</dbReference>
<accession>A0ABU9RGF9</accession>
<dbReference type="NCBIfam" id="TIGR00222">
    <property type="entry name" value="panB"/>
    <property type="match status" value="1"/>
</dbReference>
<keyword evidence="5" id="KW-0479">Metal-binding</keyword>
<keyword evidence="3 5" id="KW-0566">Pantothenate biosynthesis</keyword>
<evidence type="ECO:0000256" key="1">
    <source>
        <dbReference type="ARBA" id="ARBA00008676"/>
    </source>
</evidence>
<evidence type="ECO:0000256" key="2">
    <source>
        <dbReference type="ARBA" id="ARBA00011424"/>
    </source>
</evidence>
<protein>
    <recommendedName>
        <fullName evidence="5">3-methyl-2-oxobutanoate hydroxymethyltransferase</fullName>
        <ecNumber evidence="5">2.1.2.11</ecNumber>
    </recommendedName>
    <alternativeName>
        <fullName evidence="5">Ketopantoate hydroxymethyltransferase</fullName>
        <shortName evidence="5">KPHMT</shortName>
    </alternativeName>
</protein>
<dbReference type="Proteomes" id="UP001481677">
    <property type="component" value="Unassembled WGS sequence"/>
</dbReference>
<dbReference type="EMBL" id="JAZHGA010000066">
    <property type="protein sequence ID" value="MEM5346149.1"/>
    <property type="molecule type" value="Genomic_DNA"/>
</dbReference>
<name>A0ABU9RGF9_9BURK</name>
<evidence type="ECO:0000256" key="5">
    <source>
        <dbReference type="HAMAP-Rule" id="MF_00156"/>
    </source>
</evidence>
<keyword evidence="4 5" id="KW-0808">Transferase</keyword>
<evidence type="ECO:0000256" key="4">
    <source>
        <dbReference type="ARBA" id="ARBA00022679"/>
    </source>
</evidence>
<reference evidence="6 7" key="1">
    <citation type="submission" date="2024-01" db="EMBL/GenBank/DDBJ databases">
        <title>The diversity of rhizobia nodulating Mimosa spp. in eleven states of Brazil covering several biomes is determined by host plant, location, and edaphic factors.</title>
        <authorList>
            <person name="Rouws L."/>
            <person name="Barauna A."/>
            <person name="Beukes C."/>
            <person name="De Faria S.M."/>
            <person name="Gross E."/>
            <person name="Dos Reis Junior F.B."/>
            <person name="Simon M."/>
            <person name="Maluk M."/>
            <person name="Odee D.W."/>
            <person name="Kenicer G."/>
            <person name="Young J.P.W."/>
            <person name="Reis V.M."/>
            <person name="Zilli J."/>
            <person name="James E.K."/>
        </authorList>
    </citation>
    <scope>NUCLEOTIDE SEQUENCE [LARGE SCALE GENOMIC DNA]</scope>
    <source>
        <strain evidence="6 7">JPY530</strain>
    </source>
</reference>
<comment type="caution">
    <text evidence="6">The sequence shown here is derived from an EMBL/GenBank/DDBJ whole genome shotgun (WGS) entry which is preliminary data.</text>
</comment>
<dbReference type="GO" id="GO:0003864">
    <property type="term" value="F:3-methyl-2-oxobutanoate hydroxymethyltransferase activity"/>
    <property type="evidence" value="ECO:0007669"/>
    <property type="project" value="UniProtKB-EC"/>
</dbReference>
<keyword evidence="5" id="KW-0460">Magnesium</keyword>
<feature type="binding site" evidence="5">
    <location>
        <position position="117"/>
    </location>
    <ligand>
        <name>3-methyl-2-oxobutanoate</name>
        <dbReference type="ChEBI" id="CHEBI:11851"/>
    </ligand>
</feature>
<comment type="subunit">
    <text evidence="2 5">Homodecamer; pentamer of dimers.</text>
</comment>
<dbReference type="NCBIfam" id="NF001452">
    <property type="entry name" value="PRK00311.1"/>
    <property type="match status" value="1"/>
</dbReference>
<comment type="subcellular location">
    <subcellularLocation>
        <location evidence="5">Cytoplasm</location>
    </subcellularLocation>
</comment>
<feature type="binding site" evidence="5">
    <location>
        <position position="119"/>
    </location>
    <ligand>
        <name>Mg(2+)</name>
        <dbReference type="ChEBI" id="CHEBI:18420"/>
    </ligand>
</feature>
<keyword evidence="7" id="KW-1185">Reference proteome</keyword>
<dbReference type="InterPro" id="IPR003700">
    <property type="entry name" value="Pantoate_hydroxy_MeTrfase"/>
</dbReference>
<feature type="binding site" evidence="5">
    <location>
        <position position="89"/>
    </location>
    <ligand>
        <name>3-methyl-2-oxobutanoate</name>
        <dbReference type="ChEBI" id="CHEBI:11851"/>
    </ligand>
</feature>
<comment type="pathway">
    <text evidence="5">Cofactor biosynthesis; (R)-pantothenate biosynthesis; (R)-pantoate from 3-methyl-2-oxobutanoate: step 1/2.</text>
</comment>
<dbReference type="PANTHER" id="PTHR20881">
    <property type="entry name" value="3-METHYL-2-OXOBUTANOATE HYDROXYMETHYLTRANSFERASE"/>
    <property type="match status" value="1"/>
</dbReference>
<dbReference type="Gene3D" id="3.20.20.60">
    <property type="entry name" value="Phosphoenolpyruvate-binding domains"/>
    <property type="match status" value="1"/>
</dbReference>
<gene>
    <name evidence="5 6" type="primary">panB</name>
    <name evidence="6" type="ORF">V4C56_41810</name>
</gene>
<feature type="active site" description="Proton acceptor" evidence="5">
    <location>
        <position position="186"/>
    </location>
</feature>
<proteinExistence type="inferred from homology"/>
<dbReference type="EC" id="2.1.2.11" evidence="5"/>
<dbReference type="PANTHER" id="PTHR20881:SF0">
    <property type="entry name" value="3-METHYL-2-OXOBUTANOATE HYDROXYMETHYLTRANSFERASE"/>
    <property type="match status" value="1"/>
</dbReference>
<dbReference type="PIRSF" id="PIRSF000388">
    <property type="entry name" value="Pantoate_hydroxy_MeTrfase"/>
    <property type="match status" value="1"/>
</dbReference>
<comment type="function">
    <text evidence="5">Catalyzes the reversible reaction in which hydroxymethyl group from 5,10-methylenetetrahydrofolate is transferred onto alpha-ketoisovalerate to form ketopantoate.</text>
</comment>
<dbReference type="InterPro" id="IPR015813">
    <property type="entry name" value="Pyrv/PenolPyrv_kinase-like_dom"/>
</dbReference>
<evidence type="ECO:0000256" key="3">
    <source>
        <dbReference type="ARBA" id="ARBA00022655"/>
    </source>
</evidence>
<dbReference type="HAMAP" id="MF_00156">
    <property type="entry name" value="PanB"/>
    <property type="match status" value="1"/>
</dbReference>
<dbReference type="InterPro" id="IPR040442">
    <property type="entry name" value="Pyrv_kinase-like_dom_sf"/>
</dbReference>
<comment type="catalytic activity">
    <reaction evidence="5">
        <text>(6R)-5,10-methylene-5,6,7,8-tetrahydrofolate + 3-methyl-2-oxobutanoate + H2O = 2-dehydropantoate + (6S)-5,6,7,8-tetrahydrofolate</text>
        <dbReference type="Rhea" id="RHEA:11824"/>
        <dbReference type="ChEBI" id="CHEBI:11561"/>
        <dbReference type="ChEBI" id="CHEBI:11851"/>
        <dbReference type="ChEBI" id="CHEBI:15377"/>
        <dbReference type="ChEBI" id="CHEBI:15636"/>
        <dbReference type="ChEBI" id="CHEBI:57453"/>
        <dbReference type="EC" id="2.1.2.11"/>
    </reaction>
</comment>
<sequence>MQNGAHSIVTVPHLEAMRRRGERITMLTCYDATFASVLDRVGVDIAFIGDSLGNVLQGHSNTIPVGITDIAYHTACVARGTRRCLILADIPFGCLGSPEKTYEHAVQLMRSGAHMVKLEGGAFLSGTIRFLVERSIPVCAHIGLTPQSIHALGGFTVQGRTDVAAAGLIKDAQAVEAAGAQLLVLEAVPSGVAATITDQIQIPTIGIGAGPRCSGQVLVLHDMLGISLGKPPRFVKNFMDGQQCVESAIQAFVREVRQGIFPSEEHCYR</sequence>
<feature type="binding site" evidence="5">
    <location>
        <position position="89"/>
    </location>
    <ligand>
        <name>Mg(2+)</name>
        <dbReference type="ChEBI" id="CHEBI:18420"/>
    </ligand>
</feature>
<dbReference type="Pfam" id="PF02548">
    <property type="entry name" value="Pantoate_transf"/>
    <property type="match status" value="1"/>
</dbReference>
<feature type="binding site" evidence="5">
    <location>
        <begin position="50"/>
        <end position="51"/>
    </location>
    <ligand>
        <name>3-methyl-2-oxobutanoate</name>
        <dbReference type="ChEBI" id="CHEBI:11851"/>
    </ligand>
</feature>
<comment type="similarity">
    <text evidence="1 5">Belongs to the PanB family.</text>
</comment>
<evidence type="ECO:0000313" key="6">
    <source>
        <dbReference type="EMBL" id="MEM5346149.1"/>
    </source>
</evidence>
<dbReference type="CDD" id="cd06557">
    <property type="entry name" value="KPHMT-like"/>
    <property type="match status" value="1"/>
</dbReference>
<keyword evidence="5" id="KW-0963">Cytoplasm</keyword>
<organism evidence="6 7">
    <name type="scientific">Paraburkholderia azotifigens</name>
    <dbReference type="NCBI Taxonomy" id="2057004"/>
    <lineage>
        <taxon>Bacteria</taxon>
        <taxon>Pseudomonadati</taxon>
        <taxon>Pseudomonadota</taxon>
        <taxon>Betaproteobacteria</taxon>
        <taxon>Burkholderiales</taxon>
        <taxon>Burkholderiaceae</taxon>
        <taxon>Paraburkholderia</taxon>
    </lineage>
</organism>
<dbReference type="SUPFAM" id="SSF51621">
    <property type="entry name" value="Phosphoenolpyruvate/pyruvate domain"/>
    <property type="match status" value="1"/>
</dbReference>
<evidence type="ECO:0000313" key="7">
    <source>
        <dbReference type="Proteomes" id="UP001481677"/>
    </source>
</evidence>
<comment type="cofactor">
    <cofactor evidence="5">
        <name>Mg(2+)</name>
        <dbReference type="ChEBI" id="CHEBI:18420"/>
    </cofactor>
    <text evidence="5">Binds 1 Mg(2+) ion per subunit.</text>
</comment>